<feature type="region of interest" description="Disordered" evidence="4">
    <location>
        <begin position="1574"/>
        <end position="1604"/>
    </location>
</feature>
<dbReference type="PANTHER" id="PTHR13817">
    <property type="entry name" value="TITIN"/>
    <property type="match status" value="1"/>
</dbReference>
<gene>
    <name evidence="7" type="ORF">H9657_07635</name>
</gene>
<feature type="transmembrane region" description="Helical" evidence="5">
    <location>
        <begin position="12"/>
        <end position="33"/>
    </location>
</feature>
<dbReference type="SMART" id="SM00060">
    <property type="entry name" value="FN3"/>
    <property type="match status" value="6"/>
</dbReference>
<reference evidence="7 8" key="1">
    <citation type="submission" date="2020-08" db="EMBL/GenBank/DDBJ databases">
        <title>A Genomic Blueprint of the Chicken Gut Microbiome.</title>
        <authorList>
            <person name="Gilroy R."/>
            <person name="Ravi A."/>
            <person name="Getino M."/>
            <person name="Pursley I."/>
            <person name="Horton D.L."/>
            <person name="Alikhan N.-F."/>
            <person name="Baker D."/>
            <person name="Gharbi K."/>
            <person name="Hall N."/>
            <person name="Watson M."/>
            <person name="Adriaenssens E.M."/>
            <person name="Foster-Nyarko E."/>
            <person name="Jarju S."/>
            <person name="Secka A."/>
            <person name="Antonio M."/>
            <person name="Oren A."/>
            <person name="Chaudhuri R."/>
            <person name="La Ragione R.M."/>
            <person name="Hildebrand F."/>
            <person name="Pallen M.J."/>
        </authorList>
    </citation>
    <scope>NUCLEOTIDE SEQUENCE [LARGE SCALE GENOMIC DNA]</scope>
    <source>
        <strain evidence="7 8">Sa3CUA2</strain>
    </source>
</reference>
<accession>A0ABR8QCJ6</accession>
<organism evidence="7 8">
    <name type="scientific">Cellulomonas avistercoris</name>
    <dbReference type="NCBI Taxonomy" id="2762242"/>
    <lineage>
        <taxon>Bacteria</taxon>
        <taxon>Bacillati</taxon>
        <taxon>Actinomycetota</taxon>
        <taxon>Actinomycetes</taxon>
        <taxon>Micrococcales</taxon>
        <taxon>Cellulomonadaceae</taxon>
        <taxon>Cellulomonas</taxon>
    </lineage>
</organism>
<keyword evidence="3" id="KW-0119">Carbohydrate metabolism</keyword>
<dbReference type="InterPro" id="IPR036116">
    <property type="entry name" value="FN3_sf"/>
</dbReference>
<feature type="domain" description="Fibronectin type-III" evidence="6">
    <location>
        <begin position="1746"/>
        <end position="1840"/>
    </location>
</feature>
<dbReference type="InterPro" id="IPR013783">
    <property type="entry name" value="Ig-like_fold"/>
</dbReference>
<feature type="domain" description="Fibronectin type-III" evidence="6">
    <location>
        <begin position="1944"/>
        <end position="2044"/>
    </location>
</feature>
<name>A0ABR8QCJ6_9CELL</name>
<feature type="region of interest" description="Disordered" evidence="4">
    <location>
        <begin position="1993"/>
        <end position="2012"/>
    </location>
</feature>
<evidence type="ECO:0000259" key="6">
    <source>
        <dbReference type="PROSITE" id="PS50853"/>
    </source>
</evidence>
<feature type="region of interest" description="Disordered" evidence="4">
    <location>
        <begin position="2032"/>
        <end position="2055"/>
    </location>
</feature>
<keyword evidence="2" id="KW-0326">Glycosidase</keyword>
<feature type="domain" description="Fibronectin type-III" evidence="6">
    <location>
        <begin position="1467"/>
        <end position="1556"/>
    </location>
</feature>
<feature type="compositionally biased region" description="Polar residues" evidence="4">
    <location>
        <begin position="1579"/>
        <end position="1589"/>
    </location>
</feature>
<dbReference type="InterPro" id="IPR050964">
    <property type="entry name" value="Striated_Muscle_Regulatory"/>
</dbReference>
<evidence type="ECO:0000256" key="3">
    <source>
        <dbReference type="ARBA" id="ARBA00023326"/>
    </source>
</evidence>
<keyword evidence="5" id="KW-0812">Transmembrane</keyword>
<keyword evidence="2" id="KW-0378">Hydrolase</keyword>
<evidence type="ECO:0000256" key="1">
    <source>
        <dbReference type="ARBA" id="ARBA00022737"/>
    </source>
</evidence>
<proteinExistence type="predicted"/>
<evidence type="ECO:0000256" key="2">
    <source>
        <dbReference type="ARBA" id="ARBA00023295"/>
    </source>
</evidence>
<keyword evidence="5" id="KW-1133">Transmembrane helix</keyword>
<keyword evidence="1" id="KW-0677">Repeat</keyword>
<feature type="domain" description="Fibronectin type-III" evidence="6">
    <location>
        <begin position="1557"/>
        <end position="1647"/>
    </location>
</feature>
<protein>
    <submittedName>
        <fullName evidence="7">Fibronectin type III domain-containing protein</fullName>
    </submittedName>
</protein>
<evidence type="ECO:0000256" key="5">
    <source>
        <dbReference type="SAM" id="Phobius"/>
    </source>
</evidence>
<dbReference type="SUPFAM" id="SSF49265">
    <property type="entry name" value="Fibronectin type III"/>
    <property type="match status" value="4"/>
</dbReference>
<keyword evidence="3" id="KW-0624">Polysaccharide degradation</keyword>
<dbReference type="RefSeq" id="WP_191782024.1">
    <property type="nucleotide sequence ID" value="NZ_JACSQV010000005.1"/>
</dbReference>
<dbReference type="Pfam" id="PF17963">
    <property type="entry name" value="Big_9"/>
    <property type="match status" value="6"/>
</dbReference>
<sequence length="2055" mass="211166">MTWWDPRTWRRRPVTTTAAIVTVPLVVLSLALVDRGFPLARVDLNDGGVWLTATGQMSLGRYNVPVEELDGGIVTASSTFDVQQDQGWVLLVEDNAVSVVDPASVATTTQIATPGTDVSMAAGRVAFVDGAGGTWVRQVAELDVLDLTDGAPDLQLGEGGAAVVARSGAVLAVAPEDGAVTRVPATQPVAPEALGSLGAVEVDDATTVGDELVVLSGSTVRTLTGEVTVDDTDLVLQQPGPAASSVLLSGSGALWEVPLDGGTPRRHDTTGSGVPAAPVRVGACAYAAWASAVGASLRLCDGEDPVVEDLEGMTAADRLAFRVNRGFVVLNETVGGRVWLPQEDTAVRVPNWDDIVPEEDPEDSEEDSDTGEVMQEPVTECSEQSAPPVAVDDDFGVRAGRTRVLPVIDNDSSSDCGILVISQLDALPADFGTVEQVRGGRALQVHVQEGASGTAALTYTVTDGRGVNAPSTATVRLTVSDGDNAPTQVRTSSLTIETGGQLVHGVLGDFEDADGDDLLLVGASADPTVGTARFRQDGVLTFTADGGGLGRTTVQVQVSDGTNVVDGEVAVDVRAAGSVPPQIDPVHAVTYVGQEVVLRPLDAVRSASSEPPRLAAVSDTAGATIVPDLQAGTFTFKAPRAGPYYVTFVVTAAPQQATGIARIDVREWPEQAQPPVAVRDLALLPAGGEVTVDPLANDEDPANNVLVLQTVTAPEGSGIQVAVIEHRYVQIRAERTPDGPIALTYEVSNGSASAVGEIVVQPVPPSASSQPPVVPNVEATVRAGGVVTIPVLAGASDPDGDELTVLRDLPEPLAEGDGLLFVSGDVLRYQAPDRALTARAIFEVQDTAGNVTAATVTVRVHESDPATKSPPRPQDVEARVFEGDTVRIPVPLVGVDDDGDGVTLLGPASAPALGRITEVGPDWLEYEALPGSRGTDRFTYAVEDWVGQRAVASVRVGIAPRPSGASGVVAVDDAVTLRPGQRVEVRVLANDIDSTGRELTLDSIEVPEGVEAQIQGRRIVVTAPSSPQVVQIPYVVTNDAGGRDYGALTVTVTDDAPVQPPVARDVLVPAIDTLGKTEVSVDVLAVAQNPSGPLSDLDVSVPASHADVARVTTEGDVVVTLVDHSQTVPYRLANRTAEGADAYAFITVPALGFFPPQLRPRAPELRVASGDQLVIPLAEHVQVAPGREPTIADPTQVTAARSSGAELVQDAGTLVFTSAEGYAGPASITVPVTDATGPSDTTARTALLTLQITVFAVDDHPPTFEVQTVEVEPGEAAKRVDLLALTRGPEQADGAATPGDRYGFRIVSGTPAGFTVVLDGGTALRVSADAATPKGTTGRVEMQLTYGRSGVMDVAVDLRVVASNRRTATVQNFTVDDGAQGRETTVDVLAGSSNPFPDLGPLTVVGAVVETAGAGSASATSTSVSVRPSTDFIGQMVVRYRVRDVTGDPGREVEGRVTVRVSGVPLAPVAPRIGEVRDRTVVLSWTAPDNRGEPITEYSVTASPGGAARSCASTTCTIDGLTNDVDYTFTVTARNRVGWSEASPPSAQARPDAVPDVPGAPRLVYGNQAVTASWEAPASQGSPVTSYSLEISPAPESGAATRTTTATSYTFDRLRNGVAYSVRVRAHNKAPEPSGWSLWSATEIPAGPPGAPAGLTATRHDTPVGGQINVAWGDAVANGDSLKGFQLTIRGPGGRTVDIASADARSYAFTDAVNGQSYTFELRAVNKVGPGEAASASASAFGVPVAVSGVSVTGRSGGGFGDGSALISWQRPDDRGSPVVRHVVKVNGADRDAGAGTSLEVGGLPGGVPVSVQVMACNAAGCGEWSAAATSQPNPVTAPSGVGSVVVADPQWTDSRQISSISASWAGVEWGGATGGYTVEFWVDGRQTDVQRNVTGTSASSSSGMPSYSFLKRSASFRVVVTPSNAAGQGGAGSAERTITRASEPGDVAGGFALSVAPDGASVSADWAPPGDTGGATIVGYDIQVRTATGGWQDLPRASTDRLDNTPLPSPAAAGTTVRIRVRAVNQFGESGWAESASATVPAAPPPTTDPGGDG</sequence>
<dbReference type="Gene3D" id="2.60.40.10">
    <property type="entry name" value="Immunoglobulins"/>
    <property type="match status" value="5"/>
</dbReference>
<evidence type="ECO:0000256" key="4">
    <source>
        <dbReference type="SAM" id="MobiDB-lite"/>
    </source>
</evidence>
<dbReference type="EMBL" id="JACSQV010000005">
    <property type="protein sequence ID" value="MBD7918149.1"/>
    <property type="molecule type" value="Genomic_DNA"/>
</dbReference>
<dbReference type="InterPro" id="IPR003961">
    <property type="entry name" value="FN3_dom"/>
</dbReference>
<keyword evidence="5" id="KW-0472">Membrane</keyword>
<evidence type="ECO:0000313" key="8">
    <source>
        <dbReference type="Proteomes" id="UP000604241"/>
    </source>
</evidence>
<evidence type="ECO:0000313" key="7">
    <source>
        <dbReference type="EMBL" id="MBD7918149.1"/>
    </source>
</evidence>
<keyword evidence="8" id="KW-1185">Reference proteome</keyword>
<feature type="region of interest" description="Disordered" evidence="4">
    <location>
        <begin position="353"/>
        <end position="388"/>
    </location>
</feature>
<feature type="domain" description="Fibronectin type-III" evidence="6">
    <location>
        <begin position="1651"/>
        <end position="1745"/>
    </location>
</feature>
<feature type="region of interest" description="Disordered" evidence="4">
    <location>
        <begin position="1540"/>
        <end position="1560"/>
    </location>
</feature>
<dbReference type="PROSITE" id="PS50853">
    <property type="entry name" value="FN3"/>
    <property type="match status" value="5"/>
</dbReference>
<dbReference type="CDD" id="cd00063">
    <property type="entry name" value="FN3"/>
    <property type="match status" value="5"/>
</dbReference>
<dbReference type="PANTHER" id="PTHR13817:SF73">
    <property type="entry name" value="FIBRONECTIN TYPE-III DOMAIN-CONTAINING PROTEIN"/>
    <property type="match status" value="1"/>
</dbReference>
<feature type="compositionally biased region" description="Acidic residues" evidence="4">
    <location>
        <begin position="355"/>
        <end position="370"/>
    </location>
</feature>
<comment type="caution">
    <text evidence="7">The sequence shown here is derived from an EMBL/GenBank/DDBJ whole genome shotgun (WGS) entry which is preliminary data.</text>
</comment>
<dbReference type="Pfam" id="PF00041">
    <property type="entry name" value="fn3"/>
    <property type="match status" value="2"/>
</dbReference>
<dbReference type="Proteomes" id="UP000604241">
    <property type="component" value="Unassembled WGS sequence"/>
</dbReference>